<dbReference type="AlphaFoldDB" id="A0A069RBG7"/>
<proteinExistence type="inferred from homology"/>
<evidence type="ECO:0000313" key="7">
    <source>
        <dbReference type="EMBL" id="KDR94391.1"/>
    </source>
</evidence>
<dbReference type="GO" id="GO:0006189">
    <property type="term" value="P:'de novo' IMP biosynthetic process"/>
    <property type="evidence" value="ECO:0007669"/>
    <property type="project" value="UniProtKB-UniRule"/>
</dbReference>
<keyword evidence="1 3" id="KW-0658">Purine biosynthesis</keyword>
<dbReference type="InterPro" id="IPR000031">
    <property type="entry name" value="PurE_dom"/>
</dbReference>
<reference evidence="7 8" key="1">
    <citation type="submission" date="2014-03" db="EMBL/GenBank/DDBJ databases">
        <title>Genome sequence of Clostridium litorale W6, DSM 5388.</title>
        <authorList>
            <person name="Poehlein A."/>
            <person name="Jagirdar A."/>
            <person name="Khonsari B."/>
            <person name="Chibani C.M."/>
            <person name="Gutierrez Gutierrez D.A."/>
            <person name="Davydova E."/>
            <person name="Alghaithi H.S."/>
            <person name="Nair K.P."/>
            <person name="Dhamotharan K."/>
            <person name="Chandran L."/>
            <person name="G W."/>
            <person name="Daniel R."/>
        </authorList>
    </citation>
    <scope>NUCLEOTIDE SEQUENCE [LARGE SCALE GENOMIC DNA]</scope>
    <source>
        <strain evidence="7 8">W6</strain>
    </source>
</reference>
<evidence type="ECO:0000256" key="1">
    <source>
        <dbReference type="ARBA" id="ARBA00022755"/>
    </source>
</evidence>
<evidence type="ECO:0000256" key="5">
    <source>
        <dbReference type="PIRSR" id="PIRSR001338-1"/>
    </source>
</evidence>
<name>A0A069RBG7_PEPLI</name>
<dbReference type="RefSeq" id="WP_038266992.1">
    <property type="nucleotide sequence ID" value="NZ_FSRH01000012.1"/>
</dbReference>
<dbReference type="Gene3D" id="3.40.50.1970">
    <property type="match status" value="1"/>
</dbReference>
<dbReference type="UniPathway" id="UPA00074">
    <property type="reaction ID" value="UER00943"/>
</dbReference>
<dbReference type="Proteomes" id="UP000027946">
    <property type="component" value="Unassembled WGS sequence"/>
</dbReference>
<dbReference type="NCBIfam" id="TIGR01162">
    <property type="entry name" value="purE"/>
    <property type="match status" value="1"/>
</dbReference>
<evidence type="ECO:0000256" key="3">
    <source>
        <dbReference type="HAMAP-Rule" id="MF_01929"/>
    </source>
</evidence>
<protein>
    <recommendedName>
        <fullName evidence="3 4">N5-carboxyaminoimidazole ribonucleotide mutase</fullName>
        <shortName evidence="3 4">N5-CAIR mutase</shortName>
        <ecNumber evidence="3 4">5.4.99.18</ecNumber>
    </recommendedName>
    <alternativeName>
        <fullName evidence="3">5-(carboxyamino)imidazole ribonucleotide mutase</fullName>
    </alternativeName>
</protein>
<gene>
    <name evidence="3 7" type="primary">purE</name>
    <name evidence="7" type="ORF">CLIT_20c00360</name>
</gene>
<comment type="similarity">
    <text evidence="3">Belongs to the AIR carboxylase family. Class I subfamily.</text>
</comment>
<dbReference type="HAMAP" id="MF_01929">
    <property type="entry name" value="PurE_classI"/>
    <property type="match status" value="1"/>
</dbReference>
<feature type="binding site" evidence="3 5">
    <location>
        <position position="12"/>
    </location>
    <ligand>
        <name>substrate</name>
    </ligand>
</feature>
<dbReference type="SMART" id="SM01001">
    <property type="entry name" value="AIRC"/>
    <property type="match status" value="1"/>
</dbReference>
<dbReference type="STRING" id="1121324.CLIT_20c00360"/>
<dbReference type="EMBL" id="JJMM01000020">
    <property type="protein sequence ID" value="KDR94391.1"/>
    <property type="molecule type" value="Genomic_DNA"/>
</dbReference>
<evidence type="ECO:0000256" key="4">
    <source>
        <dbReference type="PIRNR" id="PIRNR001338"/>
    </source>
</evidence>
<comment type="caution">
    <text evidence="7">The sequence shown here is derived from an EMBL/GenBank/DDBJ whole genome shotgun (WGS) entry which is preliminary data.</text>
</comment>
<feature type="binding site" evidence="3 5">
    <location>
        <position position="39"/>
    </location>
    <ligand>
        <name>substrate</name>
    </ligand>
</feature>
<dbReference type="PANTHER" id="PTHR23046:SF2">
    <property type="entry name" value="PHOSPHORIBOSYLAMINOIMIDAZOLE CARBOXYLASE"/>
    <property type="match status" value="1"/>
</dbReference>
<comment type="function">
    <text evidence="3 4">Catalyzes the conversion of N5-carboxyaminoimidazole ribonucleotide (N5-CAIR) to 4-carboxy-5-aminoimidazole ribonucleotide (CAIR).</text>
</comment>
<dbReference type="PIRSF" id="PIRSF001338">
    <property type="entry name" value="AIR_carboxylase"/>
    <property type="match status" value="1"/>
</dbReference>
<keyword evidence="2 3" id="KW-0413">Isomerase</keyword>
<comment type="pathway">
    <text evidence="3 4">Purine metabolism; IMP biosynthesis via de novo pathway; 5-amino-1-(5-phospho-D-ribosyl)imidazole-4-carboxylate from 5-amino-1-(5-phospho-D-ribosyl)imidazole (N5-CAIR route): step 2/2.</text>
</comment>
<dbReference type="PANTHER" id="PTHR23046">
    <property type="entry name" value="PHOSPHORIBOSYLAMINOIMIDAZOLE CARBOXYLASE CATALYTIC SUBUNIT"/>
    <property type="match status" value="1"/>
</dbReference>
<dbReference type="InterPro" id="IPR033747">
    <property type="entry name" value="PurE_ClassI"/>
</dbReference>
<dbReference type="SUPFAM" id="SSF52255">
    <property type="entry name" value="N5-CAIR mutase (phosphoribosylaminoimidazole carboxylase, PurE)"/>
    <property type="match status" value="1"/>
</dbReference>
<dbReference type="InterPro" id="IPR024694">
    <property type="entry name" value="PurE_prokaryotes"/>
</dbReference>
<evidence type="ECO:0000259" key="6">
    <source>
        <dbReference type="SMART" id="SM01001"/>
    </source>
</evidence>
<feature type="domain" description="PurE" evidence="6">
    <location>
        <begin position="1"/>
        <end position="150"/>
    </location>
</feature>
<comment type="catalytic activity">
    <reaction evidence="3 4">
        <text>5-carboxyamino-1-(5-phospho-D-ribosyl)imidazole + H(+) = 5-amino-1-(5-phospho-D-ribosyl)imidazole-4-carboxylate</text>
        <dbReference type="Rhea" id="RHEA:13193"/>
        <dbReference type="ChEBI" id="CHEBI:15378"/>
        <dbReference type="ChEBI" id="CHEBI:58730"/>
        <dbReference type="ChEBI" id="CHEBI:77657"/>
        <dbReference type="EC" id="5.4.99.18"/>
    </reaction>
</comment>
<evidence type="ECO:0000313" key="8">
    <source>
        <dbReference type="Proteomes" id="UP000027946"/>
    </source>
</evidence>
<dbReference type="eggNOG" id="COG0041">
    <property type="taxonomic scope" value="Bacteria"/>
</dbReference>
<dbReference type="OrthoDB" id="9791908at2"/>
<keyword evidence="8" id="KW-1185">Reference proteome</keyword>
<dbReference type="Pfam" id="PF00731">
    <property type="entry name" value="AIRC"/>
    <property type="match status" value="1"/>
</dbReference>
<dbReference type="EC" id="5.4.99.18" evidence="3 4"/>
<dbReference type="GO" id="GO:0034023">
    <property type="term" value="F:5-(carboxyamino)imidazole ribonucleotide mutase activity"/>
    <property type="evidence" value="ECO:0007669"/>
    <property type="project" value="UniProtKB-UniRule"/>
</dbReference>
<accession>A0A069RBG7</accession>
<feature type="binding site" evidence="3 5">
    <location>
        <position position="9"/>
    </location>
    <ligand>
        <name>substrate</name>
    </ligand>
</feature>
<evidence type="ECO:0000256" key="2">
    <source>
        <dbReference type="ARBA" id="ARBA00023235"/>
    </source>
</evidence>
<organism evidence="7 8">
    <name type="scientific">Peptoclostridium litorale DSM 5388</name>
    <dbReference type="NCBI Taxonomy" id="1121324"/>
    <lineage>
        <taxon>Bacteria</taxon>
        <taxon>Bacillati</taxon>
        <taxon>Bacillota</taxon>
        <taxon>Clostridia</taxon>
        <taxon>Peptostreptococcales</taxon>
        <taxon>Peptoclostridiaceae</taxon>
        <taxon>Peptoclostridium</taxon>
    </lineage>
</organism>
<sequence>MKVSILMGSKSDYPKLEEAVKFLREHGVHVSVRALSAHRTPKQVFEHIENIEREGYDLIIAAAGKAAHLPGVVAAHTLMPVIGVPIKSSTLDGMDALLSIVQMPKGIPVATVAIDGGLNAAILALQIMALKYPQLKEALKKHREDMMKQVLEDDASIQ</sequence>